<dbReference type="PANTHER" id="PTHR43289:SF6">
    <property type="entry name" value="SERINE_THREONINE-PROTEIN KINASE NEKL-3"/>
    <property type="match status" value="1"/>
</dbReference>
<dbReference type="PANTHER" id="PTHR43289">
    <property type="entry name" value="MITOGEN-ACTIVATED PROTEIN KINASE KINASE KINASE 20-RELATED"/>
    <property type="match status" value="1"/>
</dbReference>
<dbReference type="EMBL" id="AP027080">
    <property type="protein sequence ID" value="BDU71971.1"/>
    <property type="molecule type" value="Genomic_DNA"/>
</dbReference>
<feature type="domain" description="Protein kinase" evidence="8">
    <location>
        <begin position="12"/>
        <end position="267"/>
    </location>
</feature>
<dbReference type="PROSITE" id="PS00108">
    <property type="entry name" value="PROTEIN_KINASE_ST"/>
    <property type="match status" value="1"/>
</dbReference>
<dbReference type="RefSeq" id="WP_316414873.1">
    <property type="nucleotide sequence ID" value="NZ_AP027080.1"/>
</dbReference>
<dbReference type="Gene3D" id="3.30.200.20">
    <property type="entry name" value="Phosphorylase Kinase, domain 1"/>
    <property type="match status" value="1"/>
</dbReference>
<evidence type="ECO:0000256" key="7">
    <source>
        <dbReference type="SAM" id="Phobius"/>
    </source>
</evidence>
<feature type="region of interest" description="Disordered" evidence="6">
    <location>
        <begin position="307"/>
        <end position="376"/>
    </location>
</feature>
<evidence type="ECO:0000313" key="10">
    <source>
        <dbReference type="Proteomes" id="UP001238179"/>
    </source>
</evidence>
<dbReference type="AlphaFoldDB" id="A0AA48GUE4"/>
<feature type="binding site" evidence="5">
    <location>
        <position position="41"/>
    </location>
    <ligand>
        <name>ATP</name>
        <dbReference type="ChEBI" id="CHEBI:30616"/>
    </ligand>
</feature>
<gene>
    <name evidence="9" type="ORF">METEAL_11450</name>
</gene>
<keyword evidence="1" id="KW-0808">Transferase</keyword>
<sequence length="537" mass="56834">MDFVDPAAIGRYTVLQRLGAGAMGVVYLAQDPLLKRRVAVKIVQKTRSDSETMIARFQRESEISAQLNHPNIITVFDVGDDPEAGPFLTMEFVDGSSLSRILSQEVLDPETALDWLTQLGQALVAAERAGVVHRDIKPENILVSRDSQLKLTDFGLARDDDSSLTHTGTMMGTPTHTAPELLGGDRATPATDRWAFTVMAFQMVLGTLPFPGETLSSVLSAIAHDAPAIPPRTPAPLARVFIKALHKDPTRRYESILAFLTALAEALGLKDKLVTKGLGAEGGAAASHPSSPRLQKPEETEAFALPVPAATGPPRSRSVPAPPKPVAPLTGPPPGLFKGESGPSSGAPRSSPPHGIPLAGRAATSHPKGWTPILTPAPTRRGGAVLWLVAAAAAVALFFLYPRTIKVQTTPPQAQVVLDGKPVGQTPFRGSVTFGRHLLEVSLNGYDTVVQEISPGQGPLDLVLQPATAWADIHSTPSGAAVTLDGRPVGTTPCSGVPVPDRPAVLVVTLRGFRRWEGRLGPGDRPPMPIVLRKDGK</sequence>
<dbReference type="InterPro" id="IPR013229">
    <property type="entry name" value="PEGA"/>
</dbReference>
<dbReference type="PROSITE" id="PS50011">
    <property type="entry name" value="PROTEIN_KINASE_DOM"/>
    <property type="match status" value="1"/>
</dbReference>
<dbReference type="PROSITE" id="PS00107">
    <property type="entry name" value="PROTEIN_KINASE_ATP"/>
    <property type="match status" value="1"/>
</dbReference>
<proteinExistence type="predicted"/>
<dbReference type="InterPro" id="IPR017441">
    <property type="entry name" value="Protein_kinase_ATP_BS"/>
</dbReference>
<feature type="transmembrane region" description="Helical" evidence="7">
    <location>
        <begin position="384"/>
        <end position="401"/>
    </location>
</feature>
<dbReference type="InterPro" id="IPR008271">
    <property type="entry name" value="Ser/Thr_kinase_AS"/>
</dbReference>
<keyword evidence="10" id="KW-1185">Reference proteome</keyword>
<name>A0AA48GUE4_9BACT</name>
<dbReference type="SMART" id="SM00220">
    <property type="entry name" value="S_TKc"/>
    <property type="match status" value="1"/>
</dbReference>
<evidence type="ECO:0000256" key="4">
    <source>
        <dbReference type="ARBA" id="ARBA00022840"/>
    </source>
</evidence>
<evidence type="ECO:0000313" key="9">
    <source>
        <dbReference type="EMBL" id="BDU71971.1"/>
    </source>
</evidence>
<dbReference type="Proteomes" id="UP001238179">
    <property type="component" value="Chromosome"/>
</dbReference>
<reference evidence="10" key="1">
    <citation type="journal article" date="2023" name="Int. J. Syst. Evol. Microbiol.">
        <title>Mesoterricola silvestris gen. nov., sp. nov., Mesoterricola sediminis sp. nov., Geothrix oryzae sp. nov., Geothrix edaphica sp. nov., Geothrix rubra sp. nov., and Geothrix limicola sp. nov., six novel members of Acidobacteriota isolated from soils.</title>
        <authorList>
            <person name="Itoh H."/>
            <person name="Sugisawa Y."/>
            <person name="Mise K."/>
            <person name="Xu Z."/>
            <person name="Kuniyasu M."/>
            <person name="Ushijima N."/>
            <person name="Kawano K."/>
            <person name="Kobayashi E."/>
            <person name="Shiratori Y."/>
            <person name="Masuda Y."/>
            <person name="Senoo K."/>
        </authorList>
    </citation>
    <scope>NUCLEOTIDE SEQUENCE [LARGE SCALE GENOMIC DNA]</scope>
    <source>
        <strain evidence="10">W79</strain>
    </source>
</reference>
<dbReference type="GO" id="GO:0004674">
    <property type="term" value="F:protein serine/threonine kinase activity"/>
    <property type="evidence" value="ECO:0007669"/>
    <property type="project" value="TreeGrafter"/>
</dbReference>
<keyword evidence="3" id="KW-0418">Kinase</keyword>
<feature type="compositionally biased region" description="Low complexity" evidence="6">
    <location>
        <begin position="339"/>
        <end position="349"/>
    </location>
</feature>
<organism evidence="9 10">
    <name type="scientific">Mesoterricola silvestris</name>
    <dbReference type="NCBI Taxonomy" id="2927979"/>
    <lineage>
        <taxon>Bacteria</taxon>
        <taxon>Pseudomonadati</taxon>
        <taxon>Acidobacteriota</taxon>
        <taxon>Holophagae</taxon>
        <taxon>Holophagales</taxon>
        <taxon>Holophagaceae</taxon>
        <taxon>Mesoterricola</taxon>
    </lineage>
</organism>
<dbReference type="SUPFAM" id="SSF56112">
    <property type="entry name" value="Protein kinase-like (PK-like)"/>
    <property type="match status" value="1"/>
</dbReference>
<evidence type="ECO:0000259" key="8">
    <source>
        <dbReference type="PROSITE" id="PS50011"/>
    </source>
</evidence>
<dbReference type="GO" id="GO:0005524">
    <property type="term" value="F:ATP binding"/>
    <property type="evidence" value="ECO:0007669"/>
    <property type="project" value="UniProtKB-UniRule"/>
</dbReference>
<dbReference type="Gene3D" id="1.10.510.10">
    <property type="entry name" value="Transferase(Phosphotransferase) domain 1"/>
    <property type="match status" value="1"/>
</dbReference>
<keyword evidence="7" id="KW-0472">Membrane</keyword>
<dbReference type="InterPro" id="IPR000719">
    <property type="entry name" value="Prot_kinase_dom"/>
</dbReference>
<evidence type="ECO:0000256" key="6">
    <source>
        <dbReference type="SAM" id="MobiDB-lite"/>
    </source>
</evidence>
<accession>A0AA48GUE4</accession>
<keyword evidence="7" id="KW-0812">Transmembrane</keyword>
<dbReference type="InterPro" id="IPR011009">
    <property type="entry name" value="Kinase-like_dom_sf"/>
</dbReference>
<evidence type="ECO:0000256" key="5">
    <source>
        <dbReference type="PROSITE-ProRule" id="PRU10141"/>
    </source>
</evidence>
<feature type="compositionally biased region" description="Pro residues" evidence="6">
    <location>
        <begin position="320"/>
        <end position="335"/>
    </location>
</feature>
<dbReference type="KEGG" id="msil:METEAL_11450"/>
<evidence type="ECO:0000256" key="3">
    <source>
        <dbReference type="ARBA" id="ARBA00022777"/>
    </source>
</evidence>
<dbReference type="Pfam" id="PF00069">
    <property type="entry name" value="Pkinase"/>
    <property type="match status" value="1"/>
</dbReference>
<keyword evidence="4 5" id="KW-0067">ATP-binding</keyword>
<dbReference type="Pfam" id="PF08308">
    <property type="entry name" value="PEGA"/>
    <property type="match status" value="2"/>
</dbReference>
<dbReference type="CDD" id="cd14014">
    <property type="entry name" value="STKc_PknB_like"/>
    <property type="match status" value="1"/>
</dbReference>
<keyword evidence="7" id="KW-1133">Transmembrane helix</keyword>
<evidence type="ECO:0000256" key="1">
    <source>
        <dbReference type="ARBA" id="ARBA00022679"/>
    </source>
</evidence>
<keyword evidence="2 5" id="KW-0547">Nucleotide-binding</keyword>
<protein>
    <recommendedName>
        <fullName evidence="8">Protein kinase domain-containing protein</fullName>
    </recommendedName>
</protein>
<evidence type="ECO:0000256" key="2">
    <source>
        <dbReference type="ARBA" id="ARBA00022741"/>
    </source>
</evidence>